<dbReference type="SUPFAM" id="SSF89796">
    <property type="entry name" value="CoA-transferase family III (CaiB/BaiF)"/>
    <property type="match status" value="1"/>
</dbReference>
<dbReference type="Gene3D" id="3.30.1540.10">
    <property type="entry name" value="formyl-coa transferase, domain 3"/>
    <property type="match status" value="1"/>
</dbReference>
<dbReference type="InterPro" id="IPR003673">
    <property type="entry name" value="CoA-Trfase_fam_III"/>
</dbReference>
<dbReference type="PANTHER" id="PTHR48228:SF5">
    <property type="entry name" value="ALPHA-METHYLACYL-COA RACEMASE"/>
    <property type="match status" value="1"/>
</dbReference>
<sequence length="415" mass="45582">MESAAPGAPLAGLRVIEFSLLGPGAVGLHLADLGADVIKVESPQGDYIRQMTWPIIEDSSLLHWHIHRGKRSITLDLKTEEAKDVFRDLVRDADVVIEAMRPGALAKRGLGFEDLKEINPRIVFCTISGYGMTGPYADLPSHGIAYDTWAGLVKPGYTEDGLPFIPEHPSVGIHAGPLFAAFGVLAGVIRARETGQGCFLEVAQSDASAAMDWLRSETFKAYERPESEVTGNKADNYERRAPGTAGMTTGVRYQIYESSDSHILFMASEQEFWKNFCAGVDRMDLFEKWPGSKFGDHAKDNMELRKILAEIFKTKTTAEWVIWSGEHNTTIAPVNTPETLARDPQFIDRLGFMPHETHGADMIPYPVKFLGEEPVDPTPAPTAGQHNDEVLEEVLGYTAEQVASLRQAGALGEGR</sequence>
<reference evidence="1" key="1">
    <citation type="submission" date="2020-05" db="EMBL/GenBank/DDBJ databases">
        <authorList>
            <person name="Chiriac C."/>
            <person name="Salcher M."/>
            <person name="Ghai R."/>
            <person name="Kavagutti S V."/>
        </authorList>
    </citation>
    <scope>NUCLEOTIDE SEQUENCE</scope>
</reference>
<dbReference type="AlphaFoldDB" id="A0A6J7LUM5"/>
<organism evidence="1">
    <name type="scientific">freshwater metagenome</name>
    <dbReference type="NCBI Taxonomy" id="449393"/>
    <lineage>
        <taxon>unclassified sequences</taxon>
        <taxon>metagenomes</taxon>
        <taxon>ecological metagenomes</taxon>
    </lineage>
</organism>
<evidence type="ECO:0000313" key="2">
    <source>
        <dbReference type="EMBL" id="CAB5067851.1"/>
    </source>
</evidence>
<dbReference type="EMBL" id="CAFBQW010000152">
    <property type="protein sequence ID" value="CAB5067851.1"/>
    <property type="molecule type" value="Genomic_DNA"/>
</dbReference>
<dbReference type="PANTHER" id="PTHR48228">
    <property type="entry name" value="SUCCINYL-COA--D-CITRAMALATE COA-TRANSFERASE"/>
    <property type="match status" value="1"/>
</dbReference>
<gene>
    <name evidence="1" type="ORF">UFOPK3914_00488</name>
    <name evidence="2" type="ORF">UFOPK4354_01311</name>
</gene>
<protein>
    <submittedName>
        <fullName evidence="1">Unannotated protein</fullName>
    </submittedName>
</protein>
<evidence type="ECO:0000313" key="1">
    <source>
        <dbReference type="EMBL" id="CAB4972037.1"/>
    </source>
</evidence>
<dbReference type="GO" id="GO:0003824">
    <property type="term" value="F:catalytic activity"/>
    <property type="evidence" value="ECO:0007669"/>
    <property type="project" value="InterPro"/>
</dbReference>
<dbReference type="InterPro" id="IPR044855">
    <property type="entry name" value="CoA-Trfase_III_dom3_sf"/>
</dbReference>
<name>A0A6J7LUM5_9ZZZZ</name>
<accession>A0A6J7LUM5</accession>
<proteinExistence type="predicted"/>
<dbReference type="Pfam" id="PF02515">
    <property type="entry name" value="CoA_transf_3"/>
    <property type="match status" value="1"/>
</dbReference>
<dbReference type="Gene3D" id="3.40.50.10540">
    <property type="entry name" value="Crotonobetainyl-coa:carnitine coa-transferase, domain 1"/>
    <property type="match status" value="1"/>
</dbReference>
<dbReference type="EMBL" id="CAFBOG010000030">
    <property type="protein sequence ID" value="CAB4972037.1"/>
    <property type="molecule type" value="Genomic_DNA"/>
</dbReference>
<dbReference type="InterPro" id="IPR023606">
    <property type="entry name" value="CoA-Trfase_III_dom_1_sf"/>
</dbReference>
<dbReference type="InterPro" id="IPR050509">
    <property type="entry name" value="CoA-transferase_III"/>
</dbReference>